<gene>
    <name evidence="2" type="ORF">ASPCADRAFT_3000</name>
</gene>
<evidence type="ECO:0000259" key="1">
    <source>
        <dbReference type="Pfam" id="PF18631"/>
    </source>
</evidence>
<organism evidence="2 3">
    <name type="scientific">Aspergillus carbonarius (strain ITEM 5010)</name>
    <dbReference type="NCBI Taxonomy" id="602072"/>
    <lineage>
        <taxon>Eukaryota</taxon>
        <taxon>Fungi</taxon>
        <taxon>Dikarya</taxon>
        <taxon>Ascomycota</taxon>
        <taxon>Pezizomycotina</taxon>
        <taxon>Eurotiomycetes</taxon>
        <taxon>Eurotiomycetidae</taxon>
        <taxon>Eurotiales</taxon>
        <taxon>Aspergillaceae</taxon>
        <taxon>Aspergillus</taxon>
        <taxon>Aspergillus subgen. Circumdati</taxon>
    </lineage>
</organism>
<sequence length="335" mass="37889">MNHSDNSQPLELKIKWPKPNVTVTVRMHKSNSALVDLLRDVLPYRALQTHALVTGDHLYHLVPSEPLIYTNPQYKVPDRATEPDGTVFLSKFQHLAIKYGQVTEHHPAAPVGNVIPEDLEKLRQLGKAVWQSQLQEKEPIEVIVWDASCPEPGCEDLSLRLQRTGVTKEVRDIVREIHDEMDKSWSGISADIDMIHCGQAPDNPGSKSSYFAAMLFANSEVRTIGYYVLDNILKIAATHPEFDLRHLIVLYKEFVSVPAEFLGYVGTEFLRNSHRKIDGLIKSNVEGNANQEEAREDLLAMVSVLAQYVNLLNAQNLLLFPWKHTIEYPIPLDST</sequence>
<dbReference type="VEuPathDB" id="FungiDB:ASPCADRAFT_3000"/>
<dbReference type="OrthoDB" id="4299926at2759"/>
<accession>A0A1R3RTX7</accession>
<dbReference type="Gene3D" id="2.40.100.20">
    <property type="match status" value="1"/>
</dbReference>
<keyword evidence="3" id="KW-1185">Reference proteome</keyword>
<evidence type="ECO:0000313" key="2">
    <source>
        <dbReference type="EMBL" id="OOF97934.1"/>
    </source>
</evidence>
<dbReference type="InterPro" id="IPR040602">
    <property type="entry name" value="Cucumopine_C"/>
</dbReference>
<dbReference type="Pfam" id="PF18631">
    <property type="entry name" value="Cucumopine_C"/>
    <property type="match status" value="1"/>
</dbReference>
<name>A0A1R3RTX7_ASPC5</name>
<dbReference type="AlphaFoldDB" id="A0A1R3RTX7"/>
<dbReference type="OMA" id="NLHMFPW"/>
<reference evidence="3" key="1">
    <citation type="journal article" date="2017" name="Genome Biol.">
        <title>Comparative genomics reveals high biological diversity and specific adaptations in the industrially and medically important fungal genus Aspergillus.</title>
        <authorList>
            <person name="de Vries R.P."/>
            <person name="Riley R."/>
            <person name="Wiebenga A."/>
            <person name="Aguilar-Osorio G."/>
            <person name="Amillis S."/>
            <person name="Uchima C.A."/>
            <person name="Anderluh G."/>
            <person name="Asadollahi M."/>
            <person name="Askin M."/>
            <person name="Barry K."/>
            <person name="Battaglia E."/>
            <person name="Bayram O."/>
            <person name="Benocci T."/>
            <person name="Braus-Stromeyer S.A."/>
            <person name="Caldana C."/>
            <person name="Canovas D."/>
            <person name="Cerqueira G.C."/>
            <person name="Chen F."/>
            <person name="Chen W."/>
            <person name="Choi C."/>
            <person name="Clum A."/>
            <person name="Dos Santos R.A."/>
            <person name="Damasio A.R."/>
            <person name="Diallinas G."/>
            <person name="Emri T."/>
            <person name="Fekete E."/>
            <person name="Flipphi M."/>
            <person name="Freyberg S."/>
            <person name="Gallo A."/>
            <person name="Gournas C."/>
            <person name="Habgood R."/>
            <person name="Hainaut M."/>
            <person name="Harispe M.L."/>
            <person name="Henrissat B."/>
            <person name="Hilden K.S."/>
            <person name="Hope R."/>
            <person name="Hossain A."/>
            <person name="Karabika E."/>
            <person name="Karaffa L."/>
            <person name="Karanyi Z."/>
            <person name="Krasevec N."/>
            <person name="Kuo A."/>
            <person name="Kusch H."/>
            <person name="LaButti K."/>
            <person name="Lagendijk E.L."/>
            <person name="Lapidus A."/>
            <person name="Levasseur A."/>
            <person name="Lindquist E."/>
            <person name="Lipzen A."/>
            <person name="Logrieco A.F."/>
            <person name="MacCabe A."/>
            <person name="Maekelae M.R."/>
            <person name="Malavazi I."/>
            <person name="Melin P."/>
            <person name="Meyer V."/>
            <person name="Mielnichuk N."/>
            <person name="Miskei M."/>
            <person name="Molnar A.P."/>
            <person name="Mule G."/>
            <person name="Ngan C.Y."/>
            <person name="Orejas M."/>
            <person name="Orosz E."/>
            <person name="Ouedraogo J.P."/>
            <person name="Overkamp K.M."/>
            <person name="Park H.-S."/>
            <person name="Perrone G."/>
            <person name="Piumi F."/>
            <person name="Punt P.J."/>
            <person name="Ram A.F."/>
            <person name="Ramon A."/>
            <person name="Rauscher S."/>
            <person name="Record E."/>
            <person name="Riano-Pachon D.M."/>
            <person name="Robert V."/>
            <person name="Roehrig J."/>
            <person name="Ruller R."/>
            <person name="Salamov A."/>
            <person name="Salih N.S."/>
            <person name="Samson R.A."/>
            <person name="Sandor E."/>
            <person name="Sanguinetti M."/>
            <person name="Schuetze T."/>
            <person name="Sepcic K."/>
            <person name="Shelest E."/>
            <person name="Sherlock G."/>
            <person name="Sophianopoulou V."/>
            <person name="Squina F.M."/>
            <person name="Sun H."/>
            <person name="Susca A."/>
            <person name="Todd R.B."/>
            <person name="Tsang A."/>
            <person name="Unkles S.E."/>
            <person name="van de Wiele N."/>
            <person name="van Rossen-Uffink D."/>
            <person name="Oliveira J.V."/>
            <person name="Vesth T.C."/>
            <person name="Visser J."/>
            <person name="Yu J.-H."/>
            <person name="Zhou M."/>
            <person name="Andersen M.R."/>
            <person name="Archer D.B."/>
            <person name="Baker S.E."/>
            <person name="Benoit I."/>
            <person name="Brakhage A.A."/>
            <person name="Braus G.H."/>
            <person name="Fischer R."/>
            <person name="Frisvad J.C."/>
            <person name="Goldman G.H."/>
            <person name="Houbraken J."/>
            <person name="Oakley B."/>
            <person name="Pocsi I."/>
            <person name="Scazzocchio C."/>
            <person name="Seiboth B."/>
            <person name="vanKuyk P.A."/>
            <person name="Wortman J."/>
            <person name="Dyer P.S."/>
            <person name="Grigoriev I.V."/>
        </authorList>
    </citation>
    <scope>NUCLEOTIDE SEQUENCE [LARGE SCALE GENOMIC DNA]</scope>
    <source>
        <strain evidence="3">ITEM 5010</strain>
    </source>
</reference>
<protein>
    <recommendedName>
        <fullName evidence="1">Cucumopine synthase C-terminal helical bundle domain-containing protein</fullName>
    </recommendedName>
</protein>
<feature type="domain" description="Cucumopine synthase C-terminal helical bundle" evidence="1">
    <location>
        <begin position="170"/>
        <end position="318"/>
    </location>
</feature>
<proteinExistence type="predicted"/>
<evidence type="ECO:0000313" key="3">
    <source>
        <dbReference type="Proteomes" id="UP000188318"/>
    </source>
</evidence>
<dbReference type="Proteomes" id="UP000188318">
    <property type="component" value="Unassembled WGS sequence"/>
</dbReference>
<dbReference type="EMBL" id="KV907496">
    <property type="protein sequence ID" value="OOF97934.1"/>
    <property type="molecule type" value="Genomic_DNA"/>
</dbReference>